<comment type="caution">
    <text evidence="6">The sequence shown here is derived from an EMBL/GenBank/DDBJ whole genome shotgun (WGS) entry which is preliminary data.</text>
</comment>
<protein>
    <submittedName>
        <fullName evidence="6">TetR/AcrR family transcriptional regulator</fullName>
    </submittedName>
</protein>
<dbReference type="SUPFAM" id="SSF46689">
    <property type="entry name" value="Homeodomain-like"/>
    <property type="match status" value="1"/>
</dbReference>
<name>A0ABV3QJV5_9GAMM</name>
<keyword evidence="3" id="KW-0804">Transcription</keyword>
<accession>A0ABV3QJV5</accession>
<evidence type="ECO:0000256" key="4">
    <source>
        <dbReference type="PROSITE-ProRule" id="PRU00335"/>
    </source>
</evidence>
<dbReference type="EMBL" id="JBFOHL010000001">
    <property type="protein sequence ID" value="MEW9622878.1"/>
    <property type="molecule type" value="Genomic_DNA"/>
</dbReference>
<dbReference type="Gene3D" id="1.10.357.10">
    <property type="entry name" value="Tetracycline Repressor, domain 2"/>
    <property type="match status" value="1"/>
</dbReference>
<dbReference type="Proteomes" id="UP001556170">
    <property type="component" value="Unassembled WGS sequence"/>
</dbReference>
<dbReference type="SUPFAM" id="SSF48498">
    <property type="entry name" value="Tetracyclin repressor-like, C-terminal domain"/>
    <property type="match status" value="1"/>
</dbReference>
<sequence length="189" mass="20974">MQTRKEALVESLIACLLERGLADLSLRPLAAATGTSARLLIYHFGSKEGLLVEVLEAMQAQLRQSFSRLLQRPPAKGPAKPPLKLLWDWALAPKNFPYLKLLYELQVLAVQNPDAYAQYLQRNAANWSGLVLALLPAQERDPAFATLCVAVFDGLFIELMSTGDRKRTTQAIDRFIRIVGDARATRADA</sequence>
<evidence type="ECO:0000256" key="3">
    <source>
        <dbReference type="ARBA" id="ARBA00023163"/>
    </source>
</evidence>
<keyword evidence="1" id="KW-0805">Transcription regulation</keyword>
<dbReference type="PROSITE" id="PS50977">
    <property type="entry name" value="HTH_TETR_2"/>
    <property type="match status" value="1"/>
</dbReference>
<dbReference type="Pfam" id="PF00440">
    <property type="entry name" value="TetR_N"/>
    <property type="match status" value="1"/>
</dbReference>
<dbReference type="PANTHER" id="PTHR30055:SF234">
    <property type="entry name" value="HTH-TYPE TRANSCRIPTIONAL REGULATOR BETI"/>
    <property type="match status" value="1"/>
</dbReference>
<dbReference type="InterPro" id="IPR050109">
    <property type="entry name" value="HTH-type_TetR-like_transc_reg"/>
</dbReference>
<dbReference type="PANTHER" id="PTHR30055">
    <property type="entry name" value="HTH-TYPE TRANSCRIPTIONAL REGULATOR RUTR"/>
    <property type="match status" value="1"/>
</dbReference>
<dbReference type="InterPro" id="IPR009057">
    <property type="entry name" value="Homeodomain-like_sf"/>
</dbReference>
<gene>
    <name evidence="6" type="ORF">ABQJ56_01340</name>
</gene>
<proteinExistence type="predicted"/>
<reference evidence="6 7" key="1">
    <citation type="submission" date="2024-06" db="EMBL/GenBank/DDBJ databases">
        <authorList>
            <person name="Woo H."/>
        </authorList>
    </citation>
    <scope>NUCLEOTIDE SEQUENCE [LARGE SCALE GENOMIC DNA]</scope>
    <source>
        <strain evidence="6 7">S2-g</strain>
    </source>
</reference>
<feature type="DNA-binding region" description="H-T-H motif" evidence="4">
    <location>
        <begin position="25"/>
        <end position="44"/>
    </location>
</feature>
<keyword evidence="2 4" id="KW-0238">DNA-binding</keyword>
<feature type="domain" description="HTH tetR-type" evidence="5">
    <location>
        <begin position="2"/>
        <end position="62"/>
    </location>
</feature>
<evidence type="ECO:0000313" key="7">
    <source>
        <dbReference type="Proteomes" id="UP001556170"/>
    </source>
</evidence>
<evidence type="ECO:0000259" key="5">
    <source>
        <dbReference type="PROSITE" id="PS50977"/>
    </source>
</evidence>
<evidence type="ECO:0000256" key="1">
    <source>
        <dbReference type="ARBA" id="ARBA00023015"/>
    </source>
</evidence>
<evidence type="ECO:0000256" key="2">
    <source>
        <dbReference type="ARBA" id="ARBA00023125"/>
    </source>
</evidence>
<evidence type="ECO:0000313" key="6">
    <source>
        <dbReference type="EMBL" id="MEW9622878.1"/>
    </source>
</evidence>
<dbReference type="InterPro" id="IPR036271">
    <property type="entry name" value="Tet_transcr_reg_TetR-rel_C_sf"/>
</dbReference>
<dbReference type="InterPro" id="IPR001647">
    <property type="entry name" value="HTH_TetR"/>
</dbReference>
<keyword evidence="7" id="KW-1185">Reference proteome</keyword>
<dbReference type="RefSeq" id="WP_367843187.1">
    <property type="nucleotide sequence ID" value="NZ_JBFOHL010000001.1"/>
</dbReference>
<organism evidence="6 7">
    <name type="scientific">Rhodanobacter geophilus</name>
    <dbReference type="NCBI Taxonomy" id="3162488"/>
    <lineage>
        <taxon>Bacteria</taxon>
        <taxon>Pseudomonadati</taxon>
        <taxon>Pseudomonadota</taxon>
        <taxon>Gammaproteobacteria</taxon>
        <taxon>Lysobacterales</taxon>
        <taxon>Rhodanobacteraceae</taxon>
        <taxon>Rhodanobacter</taxon>
    </lineage>
</organism>